<dbReference type="Proteomes" id="UP000186102">
    <property type="component" value="Unassembled WGS sequence"/>
</dbReference>
<dbReference type="EMBL" id="MLBF01000012">
    <property type="protein sequence ID" value="OLN31975.1"/>
    <property type="molecule type" value="Genomic_DNA"/>
</dbReference>
<accession>A0A1Q8QXF5</accession>
<evidence type="ECO:0000313" key="2">
    <source>
        <dbReference type="Proteomes" id="UP000186102"/>
    </source>
</evidence>
<organism evidence="1 2">
    <name type="scientific">Desulfosporosinus metallidurans</name>
    <dbReference type="NCBI Taxonomy" id="1888891"/>
    <lineage>
        <taxon>Bacteria</taxon>
        <taxon>Bacillati</taxon>
        <taxon>Bacillota</taxon>
        <taxon>Clostridia</taxon>
        <taxon>Eubacteriales</taxon>
        <taxon>Desulfitobacteriaceae</taxon>
        <taxon>Desulfosporosinus</taxon>
    </lineage>
</organism>
<sequence>MAKRPVTGKQGDRYVVSNLKSHGFLHNTNGPLAYENMIRGANPKIP</sequence>
<reference evidence="1 2" key="1">
    <citation type="submission" date="2016-09" db="EMBL/GenBank/DDBJ databases">
        <title>Complete genome of Desulfosporosinus sp. OL.</title>
        <authorList>
            <person name="Mardanov A."/>
            <person name="Beletsky A."/>
            <person name="Panova A."/>
            <person name="Karnachuk O."/>
            <person name="Ravin N."/>
        </authorList>
    </citation>
    <scope>NUCLEOTIDE SEQUENCE [LARGE SCALE GENOMIC DNA]</scope>
    <source>
        <strain evidence="1 2">OL</strain>
    </source>
</reference>
<gene>
    <name evidence="1" type="ORF">DSOL_2068</name>
</gene>
<protein>
    <submittedName>
        <fullName evidence="1">Uncharacterized protein</fullName>
    </submittedName>
</protein>
<dbReference type="AlphaFoldDB" id="A0A1Q8QXF5"/>
<name>A0A1Q8QXF5_9FIRM</name>
<keyword evidence="2" id="KW-1185">Reference proteome</keyword>
<comment type="caution">
    <text evidence="1">The sequence shown here is derived from an EMBL/GenBank/DDBJ whole genome shotgun (WGS) entry which is preliminary data.</text>
</comment>
<evidence type="ECO:0000313" key="1">
    <source>
        <dbReference type="EMBL" id="OLN31975.1"/>
    </source>
</evidence>
<proteinExistence type="predicted"/>